<dbReference type="PANTHER" id="PTHR33885">
    <property type="entry name" value="PHAGE SHOCK PROTEIN C"/>
    <property type="match status" value="1"/>
</dbReference>
<keyword evidence="4 6" id="KW-1133">Transmembrane helix</keyword>
<dbReference type="Proteomes" id="UP001275315">
    <property type="component" value="Unassembled WGS sequence"/>
</dbReference>
<protein>
    <submittedName>
        <fullName evidence="8">PspC domain-containing protein</fullName>
    </submittedName>
</protein>
<dbReference type="Pfam" id="PF04024">
    <property type="entry name" value="PspC"/>
    <property type="match status" value="1"/>
</dbReference>
<evidence type="ECO:0000313" key="8">
    <source>
        <dbReference type="EMBL" id="MDY0408900.1"/>
    </source>
</evidence>
<evidence type="ECO:0000256" key="4">
    <source>
        <dbReference type="ARBA" id="ARBA00022989"/>
    </source>
</evidence>
<dbReference type="InterPro" id="IPR007168">
    <property type="entry name" value="Phageshock_PspC_N"/>
</dbReference>
<feature type="domain" description="Phage shock protein PspC N-terminal" evidence="7">
    <location>
        <begin position="2"/>
        <end position="61"/>
    </location>
</feature>
<dbReference type="EMBL" id="JAWDIQ010000001">
    <property type="protein sequence ID" value="MDY0408900.1"/>
    <property type="molecule type" value="Genomic_DNA"/>
</dbReference>
<dbReference type="RefSeq" id="WP_320379602.1">
    <property type="nucleotide sequence ID" value="NZ_JAWDIQ010000001.1"/>
</dbReference>
<keyword evidence="5 6" id="KW-0472">Membrane</keyword>
<evidence type="ECO:0000256" key="5">
    <source>
        <dbReference type="ARBA" id="ARBA00023136"/>
    </source>
</evidence>
<gene>
    <name evidence="8" type="ORF">RWD45_10500</name>
</gene>
<organism evidence="8 9">
    <name type="scientific">Paracerasibacillus soli</name>
    <dbReference type="NCBI Taxonomy" id="480284"/>
    <lineage>
        <taxon>Bacteria</taxon>
        <taxon>Bacillati</taxon>
        <taxon>Bacillota</taxon>
        <taxon>Bacilli</taxon>
        <taxon>Bacillales</taxon>
        <taxon>Bacillaceae</taxon>
        <taxon>Paracerasibacillus</taxon>
    </lineage>
</organism>
<evidence type="ECO:0000256" key="1">
    <source>
        <dbReference type="ARBA" id="ARBA00004162"/>
    </source>
</evidence>
<evidence type="ECO:0000259" key="7">
    <source>
        <dbReference type="Pfam" id="PF04024"/>
    </source>
</evidence>
<name>A0ABU5CRA0_9BACI</name>
<dbReference type="InterPro" id="IPR052027">
    <property type="entry name" value="PspC"/>
</dbReference>
<keyword evidence="3 6" id="KW-0812">Transmembrane</keyword>
<evidence type="ECO:0000256" key="6">
    <source>
        <dbReference type="SAM" id="Phobius"/>
    </source>
</evidence>
<proteinExistence type="predicted"/>
<reference evidence="8 9" key="1">
    <citation type="submission" date="2023-10" db="EMBL/GenBank/DDBJ databases">
        <title>Virgibacillus soli CC-YMP-6 genome.</title>
        <authorList>
            <person name="Miliotis G."/>
            <person name="Sengupta P."/>
            <person name="Hameed A."/>
            <person name="Chuvochina M."/>
            <person name="Mcdonagh F."/>
            <person name="Simpson A.C."/>
            <person name="Singh N.K."/>
            <person name="Rekha P.D."/>
            <person name="Raman K."/>
            <person name="Hugenholtz P."/>
            <person name="Venkateswaran K."/>
        </authorList>
    </citation>
    <scope>NUCLEOTIDE SEQUENCE [LARGE SCALE GENOMIC DNA]</scope>
    <source>
        <strain evidence="8 9">CC-YMP-6</strain>
    </source>
</reference>
<keyword evidence="9" id="KW-1185">Reference proteome</keyword>
<keyword evidence="2" id="KW-1003">Cell membrane</keyword>
<sequence length="66" mass="7183">MKRLYRSTKDRYVAGVLGGLGIYLKVDPNILRLLFVIGLVFTAFFGLALVYLAAALLIPSEGGSHI</sequence>
<accession>A0ABU5CRA0</accession>
<evidence type="ECO:0000256" key="3">
    <source>
        <dbReference type="ARBA" id="ARBA00022692"/>
    </source>
</evidence>
<feature type="transmembrane region" description="Helical" evidence="6">
    <location>
        <begin position="33"/>
        <end position="58"/>
    </location>
</feature>
<comment type="caution">
    <text evidence="8">The sequence shown here is derived from an EMBL/GenBank/DDBJ whole genome shotgun (WGS) entry which is preliminary data.</text>
</comment>
<evidence type="ECO:0000256" key="2">
    <source>
        <dbReference type="ARBA" id="ARBA00022475"/>
    </source>
</evidence>
<comment type="subcellular location">
    <subcellularLocation>
        <location evidence="1">Cell membrane</location>
        <topology evidence="1">Single-pass membrane protein</topology>
    </subcellularLocation>
</comment>
<dbReference type="PANTHER" id="PTHR33885:SF3">
    <property type="entry name" value="PHAGE SHOCK PROTEIN C"/>
    <property type="match status" value="1"/>
</dbReference>
<evidence type="ECO:0000313" key="9">
    <source>
        <dbReference type="Proteomes" id="UP001275315"/>
    </source>
</evidence>